<dbReference type="InterPro" id="IPR016181">
    <property type="entry name" value="Acyl_CoA_acyltransferase"/>
</dbReference>
<reference evidence="2 3" key="2">
    <citation type="journal article" date="2017" name="Int. J. Syst. Evol. Microbiol.">
        <title>Pseudomonas furukawaii sp. nov., a polychlorinated biphenyl-degrading bacterium isolated from biphenyl-contaminated soil in Japan.</title>
        <authorList>
            <person name="Kimura N."/>
            <person name="Watanabe T."/>
            <person name="Suenaga H."/>
            <person name="Fujihara H."/>
            <person name="Futagami T."/>
            <person name="Goto M."/>
            <person name="Hanada S."/>
            <person name="Hirose J."/>
        </authorList>
    </citation>
    <scope>NUCLEOTIDE SEQUENCE [LARGE SCALE GENOMIC DNA]</scope>
    <source>
        <strain evidence="3">DSM 10086 / NBRC 110670 / KF707</strain>
    </source>
</reference>
<dbReference type="CDD" id="cd04301">
    <property type="entry name" value="NAT_SF"/>
    <property type="match status" value="1"/>
</dbReference>
<dbReference type="PROSITE" id="PS51186">
    <property type="entry name" value="GNAT"/>
    <property type="match status" value="1"/>
</dbReference>
<feature type="domain" description="N-acetyltransferase" evidence="1">
    <location>
        <begin position="31"/>
        <end position="163"/>
    </location>
</feature>
<evidence type="ECO:0000259" key="1">
    <source>
        <dbReference type="PROSITE" id="PS51186"/>
    </source>
</evidence>
<keyword evidence="3" id="KW-1185">Reference proteome</keyword>
<dbReference type="KEGG" id="pfuw:KF707C_31250"/>
<dbReference type="Gene3D" id="3.40.630.30">
    <property type="match status" value="1"/>
</dbReference>
<dbReference type="InterPro" id="IPR000182">
    <property type="entry name" value="GNAT_dom"/>
</dbReference>
<dbReference type="RefSeq" id="WP_004420016.1">
    <property type="nucleotide sequence ID" value="NZ_AJMR01000045.1"/>
</dbReference>
<sequence length="166" mass="18473">MTEIKTAGTPARLRRRAANTGDEPWLRQFFALLRGLDPALIALCPALLEQQWQLQQCAFASHYPGARTDLILLEGDPIGLVTLHEGATAIRILELGLAPRHRGQGLGERLLAEIIREADARDQAVELAVMRHNPALRLYQRLGFLVLPGDEDAVQLQMRRPAHHAD</sequence>
<dbReference type="AlphaFoldDB" id="A0AAD1C0N6"/>
<name>A0AAD1C0N6_METFU</name>
<protein>
    <recommendedName>
        <fullName evidence="1">N-acetyltransferase domain-containing protein</fullName>
    </recommendedName>
</protein>
<proteinExistence type="predicted"/>
<dbReference type="Proteomes" id="UP000218554">
    <property type="component" value="Chromosome"/>
</dbReference>
<dbReference type="GO" id="GO:0016747">
    <property type="term" value="F:acyltransferase activity, transferring groups other than amino-acyl groups"/>
    <property type="evidence" value="ECO:0007669"/>
    <property type="project" value="InterPro"/>
</dbReference>
<gene>
    <name evidence="2" type="ORF">KF707C_31250</name>
</gene>
<dbReference type="EMBL" id="AP014862">
    <property type="protein sequence ID" value="BAU74813.1"/>
    <property type="molecule type" value="Genomic_DNA"/>
</dbReference>
<reference evidence="3" key="1">
    <citation type="submission" date="2015-05" db="EMBL/GenBank/DDBJ databases">
        <title>Draft genome sequencing of a biphenyl-degrading bacterium, Pseudomonas balearica KF707 (=NBRC110670).</title>
        <authorList>
            <person name="Kimura N."/>
            <person name="Hirose J."/>
            <person name="Watanabe T."/>
            <person name="Suenaga H."/>
            <person name="Fujihara H."/>
            <person name="Noguchi M."/>
            <person name="Hashimoto M."/>
            <person name="Shimodaira J."/>
            <person name="Tsuchikane K."/>
            <person name="Hosoyama A."/>
            <person name="Yamazoe A."/>
            <person name="Fujita N."/>
            <person name="Furukawa K."/>
        </authorList>
    </citation>
    <scope>NUCLEOTIDE SEQUENCE [LARGE SCALE GENOMIC DNA]</scope>
    <source>
        <strain evidence="3">DSM 10086 / NBRC 110670 / KF707</strain>
    </source>
</reference>
<dbReference type="SUPFAM" id="SSF55729">
    <property type="entry name" value="Acyl-CoA N-acyltransferases (Nat)"/>
    <property type="match status" value="1"/>
</dbReference>
<organism evidence="2 3">
    <name type="scientific">Metapseudomonas furukawaii</name>
    <name type="common">Pseudomonas furukawaii</name>
    <dbReference type="NCBI Taxonomy" id="1149133"/>
    <lineage>
        <taxon>Bacteria</taxon>
        <taxon>Pseudomonadati</taxon>
        <taxon>Pseudomonadota</taxon>
        <taxon>Gammaproteobacteria</taxon>
        <taxon>Pseudomonadales</taxon>
        <taxon>Pseudomonadaceae</taxon>
        <taxon>Metapseudomonas</taxon>
    </lineage>
</organism>
<accession>A0AAD1C0N6</accession>
<evidence type="ECO:0000313" key="3">
    <source>
        <dbReference type="Proteomes" id="UP000218554"/>
    </source>
</evidence>
<dbReference type="Pfam" id="PF00583">
    <property type="entry name" value="Acetyltransf_1"/>
    <property type="match status" value="1"/>
</dbReference>
<evidence type="ECO:0000313" key="2">
    <source>
        <dbReference type="EMBL" id="BAU74813.1"/>
    </source>
</evidence>